<dbReference type="Proteomes" id="UP000277300">
    <property type="component" value="Unassembled WGS sequence"/>
</dbReference>
<dbReference type="GO" id="GO:0005829">
    <property type="term" value="C:cytosol"/>
    <property type="evidence" value="ECO:0007669"/>
    <property type="project" value="TreeGrafter"/>
</dbReference>
<dbReference type="AlphaFoldDB" id="A0A3F2RQR1"/>
<dbReference type="InterPro" id="IPR000845">
    <property type="entry name" value="Nucleoside_phosphorylase_d"/>
</dbReference>
<dbReference type="PANTHER" id="PTHR43691:SF14">
    <property type="entry name" value="URIDINE PHOSPHORYLASE"/>
    <property type="match status" value="1"/>
</dbReference>
<dbReference type="SUPFAM" id="SSF53167">
    <property type="entry name" value="Purine and uridine phosphorylases"/>
    <property type="match status" value="1"/>
</dbReference>
<dbReference type="CDD" id="cd17769">
    <property type="entry name" value="NP_TgUP-like"/>
    <property type="match status" value="1"/>
</dbReference>
<protein>
    <recommendedName>
        <fullName evidence="1">Nucleoside phosphorylase domain-containing protein</fullName>
    </recommendedName>
</protein>
<dbReference type="Gene3D" id="3.40.50.1580">
    <property type="entry name" value="Nucleoside phosphorylase domain"/>
    <property type="match status" value="2"/>
</dbReference>
<organism evidence="2 3">
    <name type="scientific">Phytophthora kernoviae</name>
    <dbReference type="NCBI Taxonomy" id="325452"/>
    <lineage>
        <taxon>Eukaryota</taxon>
        <taxon>Sar</taxon>
        <taxon>Stramenopiles</taxon>
        <taxon>Oomycota</taxon>
        <taxon>Peronosporomycetes</taxon>
        <taxon>Peronosporales</taxon>
        <taxon>Peronosporaceae</taxon>
        <taxon>Phytophthora</taxon>
    </lineage>
</organism>
<dbReference type="InterPro" id="IPR035994">
    <property type="entry name" value="Nucleoside_phosphorylase_sf"/>
</dbReference>
<comment type="caution">
    <text evidence="2">The sequence shown here is derived from an EMBL/GenBank/DDBJ whole genome shotgun (WGS) entry which is preliminary data.</text>
</comment>
<sequence length="316" mass="34148">MAYQNTNFMPKHGDGSVLHLGVKTGQVASRIVSVGSLNRAKLLAQLLDNAKYETFESSRGFTTFTGTLKGVQISVIATGMGVPNMDFVVRETKAIIDGPMAIIRVRDQVTPGSVVVSGKGSVMVTRNPDAFFSDVSGEDCYKVSRVMPASSALSKTLVSAMESQLDELRNEPIVAANTDHELIGVYDGLNATSCSFYSSQGAVQPIIACYFSSSERTAKRTMTVFAGRLDSAFDDRNEQLVENLTKTHPELHTLEMETFHLLDLAQRSRGSIQATAAVLVVANRITGQVVESDLLKALESFWGGVILETLASTQLQ</sequence>
<dbReference type="EMBL" id="MBDO02000161">
    <property type="protein sequence ID" value="RLN61300.1"/>
    <property type="molecule type" value="Genomic_DNA"/>
</dbReference>
<proteinExistence type="predicted"/>
<reference evidence="2 3" key="1">
    <citation type="submission" date="2018-07" db="EMBL/GenBank/DDBJ databases">
        <title>Genome sequencing of oomycete isolates from Chile give support for New Zealand origin for Phytophthora kernoviae and make available the first Nothophytophthora sp. genome.</title>
        <authorList>
            <person name="Studholme D.J."/>
            <person name="Sanfuentes E."/>
            <person name="Panda P."/>
            <person name="Hill R."/>
            <person name="Sambles C."/>
            <person name="Grant M."/>
            <person name="Williams N.M."/>
            <person name="Mcdougal R.L."/>
        </authorList>
    </citation>
    <scope>NUCLEOTIDE SEQUENCE [LARGE SCALE GENOMIC DNA]</scope>
    <source>
        <strain evidence="2">Chile6</strain>
    </source>
</reference>
<feature type="domain" description="Nucleoside phosphorylase" evidence="1">
    <location>
        <begin position="31"/>
        <end position="287"/>
    </location>
</feature>
<dbReference type="GO" id="GO:0004850">
    <property type="term" value="F:uridine phosphorylase activity"/>
    <property type="evidence" value="ECO:0007669"/>
    <property type="project" value="TreeGrafter"/>
</dbReference>
<evidence type="ECO:0000259" key="1">
    <source>
        <dbReference type="Pfam" id="PF01048"/>
    </source>
</evidence>
<dbReference type="PANTHER" id="PTHR43691">
    <property type="entry name" value="URIDINE PHOSPHORYLASE"/>
    <property type="match status" value="1"/>
</dbReference>
<gene>
    <name evidence="2" type="ORF">BBP00_00005479</name>
</gene>
<name>A0A3F2RQR1_9STRA</name>
<evidence type="ECO:0000313" key="2">
    <source>
        <dbReference type="EMBL" id="RLN61300.1"/>
    </source>
</evidence>
<evidence type="ECO:0000313" key="3">
    <source>
        <dbReference type="Proteomes" id="UP000277300"/>
    </source>
</evidence>
<dbReference type="Pfam" id="PF01048">
    <property type="entry name" value="PNP_UDP_1"/>
    <property type="match status" value="1"/>
</dbReference>
<dbReference type="GO" id="GO:0006218">
    <property type="term" value="P:uridine catabolic process"/>
    <property type="evidence" value="ECO:0007669"/>
    <property type="project" value="TreeGrafter"/>
</dbReference>
<accession>A0A3F2RQR1</accession>
<dbReference type="OrthoDB" id="416752at2759"/>